<accession>A0A1N7ICS6</accession>
<dbReference type="RefSeq" id="WP_076353696.1">
    <property type="nucleotide sequence ID" value="NZ_CP033926.1"/>
</dbReference>
<organism evidence="2 3">
    <name type="scientific">Chryseobacterium joostei</name>
    <dbReference type="NCBI Taxonomy" id="112234"/>
    <lineage>
        <taxon>Bacteria</taxon>
        <taxon>Pseudomonadati</taxon>
        <taxon>Bacteroidota</taxon>
        <taxon>Flavobacteriia</taxon>
        <taxon>Flavobacteriales</taxon>
        <taxon>Weeksellaceae</taxon>
        <taxon>Chryseobacterium group</taxon>
        <taxon>Chryseobacterium</taxon>
    </lineage>
</organism>
<name>A0A1N7ICS6_9FLAO</name>
<dbReference type="STRING" id="112234.SAMN05421768_104147"/>
<protein>
    <recommendedName>
        <fullName evidence="5">Lipoprotein</fullName>
    </recommendedName>
</protein>
<reference evidence="2 3" key="1">
    <citation type="submission" date="2017-01" db="EMBL/GenBank/DDBJ databases">
        <authorList>
            <person name="Mah S.A."/>
            <person name="Swanson W.J."/>
            <person name="Moy G.W."/>
            <person name="Vacquier V.D."/>
        </authorList>
    </citation>
    <scope>NUCLEOTIDE SEQUENCE [LARGE SCALE GENOMIC DNA]</scope>
    <source>
        <strain evidence="2 3">DSM 16927</strain>
    </source>
</reference>
<evidence type="ECO:0000313" key="3">
    <source>
        <dbReference type="Proteomes" id="UP000186106"/>
    </source>
</evidence>
<dbReference type="EMBL" id="CP033926">
    <property type="protein sequence ID" value="AZB01951.1"/>
    <property type="molecule type" value="Genomic_DNA"/>
</dbReference>
<evidence type="ECO:0000313" key="1">
    <source>
        <dbReference type="EMBL" id="AZB01951.1"/>
    </source>
</evidence>
<evidence type="ECO:0000313" key="2">
    <source>
        <dbReference type="EMBL" id="SIS34876.1"/>
    </source>
</evidence>
<dbReference type="Proteomes" id="UP000279541">
    <property type="component" value="Chromosome"/>
</dbReference>
<proteinExistence type="predicted"/>
<dbReference type="AlphaFoldDB" id="A0A1N7ICS6"/>
<dbReference type="Proteomes" id="UP000186106">
    <property type="component" value="Unassembled WGS sequence"/>
</dbReference>
<reference evidence="1 4" key="2">
    <citation type="submission" date="2018-11" db="EMBL/GenBank/DDBJ databases">
        <title>Proposal to divide the Flavobacteriaceae and reorganize its genera based on Amino Acid Identity values calculated from whole genome sequences.</title>
        <authorList>
            <person name="Nicholson A.C."/>
            <person name="Gulvik C.A."/>
            <person name="Whitney A.M."/>
            <person name="Humrighouse B.W."/>
            <person name="Bell M."/>
            <person name="Holmes B."/>
            <person name="Steigerwalt A.G."/>
            <person name="Villarma A."/>
            <person name="Sheth M."/>
            <person name="Batra D."/>
            <person name="Pryor J."/>
            <person name="Bernardet J.-F."/>
            <person name="Hugo C."/>
            <person name="Kampfer P."/>
            <person name="Newman J."/>
            <person name="McQuiston J.R."/>
        </authorList>
    </citation>
    <scope>NUCLEOTIDE SEQUENCE [LARGE SCALE GENOMIC DNA]</scope>
    <source>
        <strain evidence="1 4">DSM 16927</strain>
    </source>
</reference>
<evidence type="ECO:0008006" key="5">
    <source>
        <dbReference type="Google" id="ProtNLM"/>
    </source>
</evidence>
<keyword evidence="4" id="KW-1185">Reference proteome</keyword>
<gene>
    <name evidence="1" type="ORF">EG359_21205</name>
    <name evidence="2" type="ORF">SAMN05421768_104147</name>
</gene>
<evidence type="ECO:0000313" key="4">
    <source>
        <dbReference type="Proteomes" id="UP000279541"/>
    </source>
</evidence>
<dbReference type="KEGG" id="cjt:EG359_21205"/>
<dbReference type="EMBL" id="FTNZ01000004">
    <property type="protein sequence ID" value="SIS34876.1"/>
    <property type="molecule type" value="Genomic_DNA"/>
</dbReference>
<dbReference type="OrthoDB" id="7065421at2"/>
<sequence>MKKFLTLILFILISCSNGQKLEDIKNVEYKIKESTKDKDSWKGKYYFEATNRDSAKTIFDITISSLEDITLTVIEEGVKNKYSHLKAEEVDNEKIKITYDNSSDDMGVIYIKKSDNDYFISGNPIYFINPGNNEMPIQKVR</sequence>
<dbReference type="PROSITE" id="PS51257">
    <property type="entry name" value="PROKAR_LIPOPROTEIN"/>
    <property type="match status" value="1"/>
</dbReference>